<dbReference type="Proteomes" id="UP000815325">
    <property type="component" value="Unassembled WGS sequence"/>
</dbReference>
<keyword evidence="3" id="KW-1185">Reference proteome</keyword>
<dbReference type="InterPro" id="IPR002877">
    <property type="entry name" value="RNA_MeTrfase_FtsJ_dom"/>
</dbReference>
<reference evidence="2" key="1">
    <citation type="submission" date="2017-08" db="EMBL/GenBank/DDBJ databases">
        <authorList>
            <person name="Polle J.E."/>
            <person name="Barry K."/>
            <person name="Cushman J."/>
            <person name="Schmutz J."/>
            <person name="Tran D."/>
            <person name="Hathwaick L.T."/>
            <person name="Yim W.C."/>
            <person name="Jenkins J."/>
            <person name="Mckie-Krisberg Z.M."/>
            <person name="Prochnik S."/>
            <person name="Lindquist E."/>
            <person name="Dockter R.B."/>
            <person name="Adam C."/>
            <person name="Molina H."/>
            <person name="Bunkerborg J."/>
            <person name="Jin E."/>
            <person name="Buchheim M."/>
            <person name="Magnuson J."/>
        </authorList>
    </citation>
    <scope>NUCLEOTIDE SEQUENCE</scope>
    <source>
        <strain evidence="2">CCAP 19/18</strain>
    </source>
</reference>
<feature type="domain" description="Ribosomal RNA methyltransferase FtsJ" evidence="1">
    <location>
        <begin position="190"/>
        <end position="287"/>
    </location>
</feature>
<evidence type="ECO:0000313" key="2">
    <source>
        <dbReference type="EMBL" id="KAF5839527.1"/>
    </source>
</evidence>
<comment type="caution">
    <text evidence="2">The sequence shown here is derived from an EMBL/GenBank/DDBJ whole genome shotgun (WGS) entry which is preliminary data.</text>
</comment>
<dbReference type="Pfam" id="PF01728">
    <property type="entry name" value="FtsJ"/>
    <property type="match status" value="1"/>
</dbReference>
<organism evidence="2 3">
    <name type="scientific">Dunaliella salina</name>
    <name type="common">Green alga</name>
    <name type="synonym">Protococcus salinus</name>
    <dbReference type="NCBI Taxonomy" id="3046"/>
    <lineage>
        <taxon>Eukaryota</taxon>
        <taxon>Viridiplantae</taxon>
        <taxon>Chlorophyta</taxon>
        <taxon>core chlorophytes</taxon>
        <taxon>Chlorophyceae</taxon>
        <taxon>CS clade</taxon>
        <taxon>Chlamydomonadales</taxon>
        <taxon>Dunaliellaceae</taxon>
        <taxon>Dunaliella</taxon>
    </lineage>
</organism>
<name>A0ABQ7GY43_DUNSA</name>
<dbReference type="Gene3D" id="3.40.50.150">
    <property type="entry name" value="Vaccinia Virus protein VP39"/>
    <property type="match status" value="1"/>
</dbReference>
<proteinExistence type="predicted"/>
<protein>
    <recommendedName>
        <fullName evidence="1">Ribosomal RNA methyltransferase FtsJ domain-containing protein</fullName>
    </recommendedName>
</protein>
<evidence type="ECO:0000259" key="1">
    <source>
        <dbReference type="Pfam" id="PF01728"/>
    </source>
</evidence>
<accession>A0ABQ7GY43</accession>
<dbReference type="InterPro" id="IPR029063">
    <property type="entry name" value="SAM-dependent_MTases_sf"/>
</dbReference>
<gene>
    <name evidence="2" type="ORF">DUNSADRAFT_599</name>
</gene>
<dbReference type="SUPFAM" id="SSF53335">
    <property type="entry name" value="S-adenosyl-L-methionine-dependent methyltransferases"/>
    <property type="match status" value="1"/>
</dbReference>
<evidence type="ECO:0000313" key="3">
    <source>
        <dbReference type="Proteomes" id="UP000815325"/>
    </source>
</evidence>
<dbReference type="EMBL" id="MU069541">
    <property type="protein sequence ID" value="KAF5839527.1"/>
    <property type="molecule type" value="Genomic_DNA"/>
</dbReference>
<sequence length="362" mass="40025">MQAEPEASSEWDCYIQTANQDTASKLVAYALATDLHVYPEHFAAGVEEVGPHTEHKGPCLALFRGLRSTPECFLSWLGAHPFLKRHIHRVFTLPQCNGKVLSSREELIQDICEYCNPDTVLRINAFPKNLEAYIKERLPPSFHLDAQNFSGVLMALEVGHQLRWAVVPPSVFFRQSCDVPKVFEGSAASAVNKIHEAIEVLGLHQCKQQMRAVIDVGAAPGSWTSFLAATAESVVAIDPAELSPDVAALPNVHHLKMMSQDPQIASAISQALGSEKVLVDVLTCDMNSHPFEACRAVKELIRFLKPGGICIMTLKCRGMGRDRSITFSKLKDFFGDSLEDPPRCIWLLANTKFEATFVGKKK</sequence>